<dbReference type="RefSeq" id="WP_120324551.1">
    <property type="nucleotide sequence ID" value="NZ_RAPF01000004.1"/>
</dbReference>
<name>A0A420EK52_9SPHN</name>
<dbReference type="EMBL" id="RAPF01000004">
    <property type="protein sequence ID" value="RKF21053.1"/>
    <property type="molecule type" value="Genomic_DNA"/>
</dbReference>
<evidence type="ECO:0000256" key="1">
    <source>
        <dbReference type="ARBA" id="ARBA00005534"/>
    </source>
</evidence>
<dbReference type="InterPro" id="IPR001602">
    <property type="entry name" value="UPF0047_YjbQ-like"/>
</dbReference>
<dbReference type="PANTHER" id="PTHR30615:SF8">
    <property type="entry name" value="UPF0047 PROTEIN C4A8.02C"/>
    <property type="match status" value="1"/>
</dbReference>
<dbReference type="SUPFAM" id="SSF111038">
    <property type="entry name" value="YjbQ-like"/>
    <property type="match status" value="1"/>
</dbReference>
<dbReference type="Pfam" id="PF01894">
    <property type="entry name" value="YjbQ"/>
    <property type="match status" value="1"/>
</dbReference>
<dbReference type="Gene3D" id="2.60.120.460">
    <property type="entry name" value="YjbQ-like"/>
    <property type="match status" value="1"/>
</dbReference>
<accession>A0A420EK52</accession>
<dbReference type="PANTHER" id="PTHR30615">
    <property type="entry name" value="UNCHARACTERIZED PROTEIN YJBQ-RELATED"/>
    <property type="match status" value="1"/>
</dbReference>
<evidence type="ECO:0000313" key="3">
    <source>
        <dbReference type="Proteomes" id="UP000284395"/>
    </source>
</evidence>
<dbReference type="Proteomes" id="UP000284395">
    <property type="component" value="Unassembled WGS sequence"/>
</dbReference>
<dbReference type="OrthoDB" id="9801725at2"/>
<evidence type="ECO:0000313" key="2">
    <source>
        <dbReference type="EMBL" id="RKF21053.1"/>
    </source>
</evidence>
<organism evidence="2 3">
    <name type="scientific">Altericroceibacterium spongiae</name>
    <dbReference type="NCBI Taxonomy" id="2320269"/>
    <lineage>
        <taxon>Bacteria</taxon>
        <taxon>Pseudomonadati</taxon>
        <taxon>Pseudomonadota</taxon>
        <taxon>Alphaproteobacteria</taxon>
        <taxon>Sphingomonadales</taxon>
        <taxon>Erythrobacteraceae</taxon>
        <taxon>Altericroceibacterium</taxon>
    </lineage>
</organism>
<dbReference type="InterPro" id="IPR035917">
    <property type="entry name" value="YjbQ-like_sf"/>
</dbReference>
<dbReference type="NCBIfam" id="TIGR00149">
    <property type="entry name" value="TIGR00149_YjbQ"/>
    <property type="match status" value="1"/>
</dbReference>
<dbReference type="PIRSF" id="PIRSF004681">
    <property type="entry name" value="UCP004681"/>
    <property type="match status" value="1"/>
</dbReference>
<comment type="similarity">
    <text evidence="1">Belongs to the UPF0047 family.</text>
</comment>
<comment type="caution">
    <text evidence="2">The sequence shown here is derived from an EMBL/GenBank/DDBJ whole genome shotgun (WGS) entry which is preliminary data.</text>
</comment>
<keyword evidence="3" id="KW-1185">Reference proteome</keyword>
<protein>
    <submittedName>
        <fullName evidence="2">YjbQ family protein</fullName>
    </submittedName>
</protein>
<gene>
    <name evidence="2" type="ORF">D6851_08905</name>
</gene>
<sequence>MRQMHTTLTVSTHGQSLTECTHDIAEWIADSGIEEGVLTVFCQHTSASLLINENAAREVPGDLLRWLDRSVPEGDHYAHDDEGPDDMPAHIKSMLTGNSLTIPVIGGRMALGTWQGVFLAEHRAMPQGRRIVLHLLGA</sequence>
<reference evidence="2 3" key="1">
    <citation type="submission" date="2018-09" db="EMBL/GenBank/DDBJ databases">
        <title>Altererythrobacter spongiae sp. nov., isolated from a marine sponge.</title>
        <authorList>
            <person name="Zhuang L."/>
            <person name="Luo L."/>
        </authorList>
    </citation>
    <scope>NUCLEOTIDE SEQUENCE [LARGE SCALE GENOMIC DNA]</scope>
    <source>
        <strain evidence="2 3">HN-Y73</strain>
    </source>
</reference>
<proteinExistence type="inferred from homology"/>
<dbReference type="PROSITE" id="PS01314">
    <property type="entry name" value="UPF0047"/>
    <property type="match status" value="1"/>
</dbReference>
<dbReference type="AlphaFoldDB" id="A0A420EK52"/>